<sequence length="224" mass="24029">MNLLRKVASTLLTLSALLLTSEAAATPQTYQIDPDHSRVEFTIRHMFSKVTGSFDEFSGTIKYDADAPATSSVSAVIQASSIDTNKPERDKHLKSPDFFDVATYPTLTFTSTKVTPTPEGKLRIQGALTIHGVTKPVVLEASFLGSGPGLDGATRAGFEGATKVDRKDFGILWNKTLDKGGTLLGDDVQISLQIESILPKPGEEGSKAETKKTDKAEKKETAGK</sequence>
<keyword evidence="2" id="KW-0732">Signal</keyword>
<evidence type="ECO:0000256" key="1">
    <source>
        <dbReference type="SAM" id="MobiDB-lite"/>
    </source>
</evidence>
<feature type="signal peptide" evidence="2">
    <location>
        <begin position="1"/>
        <end position="25"/>
    </location>
</feature>
<organism evidence="4 5">
    <name type="scientific">Eiseniibacteriota bacterium</name>
    <dbReference type="NCBI Taxonomy" id="2212470"/>
    <lineage>
        <taxon>Bacteria</taxon>
        <taxon>Candidatus Eiseniibacteriota</taxon>
    </lineage>
</organism>
<dbReference type="SMART" id="SM00867">
    <property type="entry name" value="YceI"/>
    <property type="match status" value="1"/>
</dbReference>
<feature type="region of interest" description="Disordered" evidence="1">
    <location>
        <begin position="196"/>
        <end position="224"/>
    </location>
</feature>
<evidence type="ECO:0000259" key="3">
    <source>
        <dbReference type="SMART" id="SM00867"/>
    </source>
</evidence>
<feature type="compositionally biased region" description="Basic and acidic residues" evidence="1">
    <location>
        <begin position="201"/>
        <end position="224"/>
    </location>
</feature>
<evidence type="ECO:0000256" key="2">
    <source>
        <dbReference type="SAM" id="SignalP"/>
    </source>
</evidence>
<reference evidence="4 5" key="1">
    <citation type="journal article" date="2019" name="Nat. Microbiol.">
        <title>Mediterranean grassland soil C-N compound turnover is dependent on rainfall and depth, and is mediated by genomically divergent microorganisms.</title>
        <authorList>
            <person name="Diamond S."/>
            <person name="Andeer P.F."/>
            <person name="Li Z."/>
            <person name="Crits-Christoph A."/>
            <person name="Burstein D."/>
            <person name="Anantharaman K."/>
            <person name="Lane K.R."/>
            <person name="Thomas B.C."/>
            <person name="Pan C."/>
            <person name="Northen T.R."/>
            <person name="Banfield J.F."/>
        </authorList>
    </citation>
    <scope>NUCLEOTIDE SEQUENCE [LARGE SCALE GENOMIC DNA]</scope>
    <source>
        <strain evidence="4">WS_5</strain>
    </source>
</reference>
<protein>
    <submittedName>
        <fullName evidence="4">YceI family protein</fullName>
    </submittedName>
</protein>
<name>A0A538T9P9_UNCEI</name>
<dbReference type="PANTHER" id="PTHR34406">
    <property type="entry name" value="PROTEIN YCEI"/>
    <property type="match status" value="1"/>
</dbReference>
<dbReference type="Pfam" id="PF04264">
    <property type="entry name" value="YceI"/>
    <property type="match status" value="1"/>
</dbReference>
<proteinExistence type="predicted"/>
<dbReference type="EMBL" id="VBOV01000081">
    <property type="protein sequence ID" value="TMQ60307.1"/>
    <property type="molecule type" value="Genomic_DNA"/>
</dbReference>
<dbReference type="Gene3D" id="2.40.128.110">
    <property type="entry name" value="Lipid/polyisoprenoid-binding, YceI-like"/>
    <property type="match status" value="1"/>
</dbReference>
<feature type="domain" description="Lipid/polyisoprenoid-binding YceI-like" evidence="3">
    <location>
        <begin position="29"/>
        <end position="197"/>
    </location>
</feature>
<gene>
    <name evidence="4" type="ORF">E6K75_03025</name>
</gene>
<evidence type="ECO:0000313" key="4">
    <source>
        <dbReference type="EMBL" id="TMQ60307.1"/>
    </source>
</evidence>
<evidence type="ECO:0000313" key="5">
    <source>
        <dbReference type="Proteomes" id="UP000320913"/>
    </source>
</evidence>
<dbReference type="Proteomes" id="UP000320913">
    <property type="component" value="Unassembled WGS sequence"/>
</dbReference>
<dbReference type="InterPro" id="IPR036761">
    <property type="entry name" value="TTHA0802/YceI-like_sf"/>
</dbReference>
<dbReference type="SUPFAM" id="SSF101874">
    <property type="entry name" value="YceI-like"/>
    <property type="match status" value="1"/>
</dbReference>
<accession>A0A538T9P9</accession>
<dbReference type="InterPro" id="IPR007372">
    <property type="entry name" value="Lipid/polyisoprenoid-bd_YceI"/>
</dbReference>
<feature type="chain" id="PRO_5022119279" evidence="2">
    <location>
        <begin position="26"/>
        <end position="224"/>
    </location>
</feature>
<dbReference type="AlphaFoldDB" id="A0A538T9P9"/>
<comment type="caution">
    <text evidence="4">The sequence shown here is derived from an EMBL/GenBank/DDBJ whole genome shotgun (WGS) entry which is preliminary data.</text>
</comment>
<dbReference type="PANTHER" id="PTHR34406:SF1">
    <property type="entry name" value="PROTEIN YCEI"/>
    <property type="match status" value="1"/>
</dbReference>